<dbReference type="AlphaFoldDB" id="A0A0V1KFP5"/>
<evidence type="ECO:0000313" key="2">
    <source>
        <dbReference type="Proteomes" id="UP000054826"/>
    </source>
</evidence>
<comment type="caution">
    <text evidence="1">The sequence shown here is derived from an EMBL/GenBank/DDBJ whole genome shotgun (WGS) entry which is preliminary data.</text>
</comment>
<evidence type="ECO:0000313" key="1">
    <source>
        <dbReference type="EMBL" id="KRZ46099.1"/>
    </source>
</evidence>
<protein>
    <submittedName>
        <fullName evidence="1">Uncharacterized protein</fullName>
    </submittedName>
</protein>
<dbReference type="Proteomes" id="UP000054826">
    <property type="component" value="Unassembled WGS sequence"/>
</dbReference>
<dbReference type="EMBL" id="JYDV01000001">
    <property type="protein sequence ID" value="KRZ46099.1"/>
    <property type="molecule type" value="Genomic_DNA"/>
</dbReference>
<gene>
    <name evidence="1" type="ORF">T4C_2010</name>
</gene>
<name>A0A0V1KFP5_TRIPS</name>
<organism evidence="1 2">
    <name type="scientific">Trichinella pseudospiralis</name>
    <name type="common">Parasitic roundworm</name>
    <dbReference type="NCBI Taxonomy" id="6337"/>
    <lineage>
        <taxon>Eukaryota</taxon>
        <taxon>Metazoa</taxon>
        <taxon>Ecdysozoa</taxon>
        <taxon>Nematoda</taxon>
        <taxon>Enoplea</taxon>
        <taxon>Dorylaimia</taxon>
        <taxon>Trichinellida</taxon>
        <taxon>Trichinellidae</taxon>
        <taxon>Trichinella</taxon>
    </lineage>
</organism>
<sequence length="149" mass="16805">MFIFVFLSPINHHNHHIVRVCFPFIVLSSANQCILCLWLQLKSFVCFLFSSATLVRAALIRRCCTASSLTSVKHLLQLLLDFRPLWHGRPAGLPLAGRPVARLCCPPTGKFLQCSNAVATLAKLLARWRILHGRVAVLYFLPQPTSNYH</sequence>
<reference evidence="1 2" key="1">
    <citation type="submission" date="2015-01" db="EMBL/GenBank/DDBJ databases">
        <title>Evolution of Trichinella species and genotypes.</title>
        <authorList>
            <person name="Korhonen P.K."/>
            <person name="Edoardo P."/>
            <person name="Giuseppe L.R."/>
            <person name="Gasser R.B."/>
        </authorList>
    </citation>
    <scope>NUCLEOTIDE SEQUENCE [LARGE SCALE GENOMIC DNA]</scope>
    <source>
        <strain evidence="1">ISS176</strain>
    </source>
</reference>
<proteinExistence type="predicted"/>
<accession>A0A0V1KFP5</accession>